<gene>
    <name evidence="1" type="ORF">DW250_03310</name>
</gene>
<protein>
    <submittedName>
        <fullName evidence="1">Uncharacterized protein</fullName>
    </submittedName>
</protein>
<sequence>MKYDTRQIGIKFPDGLLVEKCKMTLDELTSRRLALGNKYREDMNDLATEYAVRNSKFRVGDIVKVGIGSPIYEDIPCEIIEVFGSYKAMMAQGRPAIMYVVQDYNYRECHKVAQDQIVCKLS</sequence>
<dbReference type="EMBL" id="QRIN01000009">
    <property type="protein sequence ID" value="RHG68107.1"/>
    <property type="molecule type" value="Genomic_DNA"/>
</dbReference>
<comment type="caution">
    <text evidence="1">The sequence shown here is derived from an EMBL/GenBank/DDBJ whole genome shotgun (WGS) entry which is preliminary data.</text>
</comment>
<evidence type="ECO:0000313" key="2">
    <source>
        <dbReference type="Proteomes" id="UP000286501"/>
    </source>
</evidence>
<evidence type="ECO:0000313" key="1">
    <source>
        <dbReference type="EMBL" id="RHG68107.1"/>
    </source>
</evidence>
<reference evidence="1 2" key="1">
    <citation type="submission" date="2018-08" db="EMBL/GenBank/DDBJ databases">
        <title>A genome reference for cultivated species of the human gut microbiota.</title>
        <authorList>
            <person name="Zou Y."/>
            <person name="Xue W."/>
            <person name="Luo G."/>
        </authorList>
    </citation>
    <scope>NUCLEOTIDE SEQUENCE [LARGE SCALE GENOMIC DNA]</scope>
    <source>
        <strain evidence="1 2">AM22-1</strain>
    </source>
</reference>
<dbReference type="Proteomes" id="UP000286501">
    <property type="component" value="Unassembled WGS sequence"/>
</dbReference>
<dbReference type="RefSeq" id="WP_118200320.1">
    <property type="nucleotide sequence ID" value="NZ_QRIE01000015.1"/>
</dbReference>
<accession>A0A3R6EP90</accession>
<name>A0A3R6EP90_9BACT</name>
<dbReference type="AlphaFoldDB" id="A0A3R6EP90"/>
<proteinExistence type="predicted"/>
<organism evidence="1 2">
    <name type="scientific">Segatella copri</name>
    <dbReference type="NCBI Taxonomy" id="165179"/>
    <lineage>
        <taxon>Bacteria</taxon>
        <taxon>Pseudomonadati</taxon>
        <taxon>Bacteroidota</taxon>
        <taxon>Bacteroidia</taxon>
        <taxon>Bacteroidales</taxon>
        <taxon>Prevotellaceae</taxon>
        <taxon>Segatella</taxon>
    </lineage>
</organism>